<accession>A0A099EXF6</accession>
<dbReference type="STRING" id="376733.SAMN04487972_13028"/>
<dbReference type="eggNOG" id="ENOG502ZAFG">
    <property type="taxonomic scope" value="Bacteria"/>
</dbReference>
<sequence>MRKGEMFPNAMMDTLRDDFGDRVVTRAADQIATEVGGGIQQSRQLYTRRGGVLLPTAAAVAASTVNPSVSTARPHTFFGHKI</sequence>
<dbReference type="EMBL" id="JRKN01000033">
    <property type="protein sequence ID" value="KGJ02676.1"/>
    <property type="molecule type" value="Genomic_DNA"/>
</dbReference>
<dbReference type="AlphaFoldDB" id="A0A099EXF6"/>
<dbReference type="RefSeq" id="WP_036743327.1">
    <property type="nucleotide sequence ID" value="NZ_FOJO01000030.1"/>
</dbReference>
<protein>
    <submittedName>
        <fullName evidence="1">Uncharacterized protein</fullName>
    </submittedName>
</protein>
<comment type="caution">
    <text evidence="1">The sequence shown here is derived from an EMBL/GenBank/DDBJ whole genome shotgun (WGS) entry which is preliminary data.</text>
</comment>
<organism evidence="1 2">
    <name type="scientific">Paracoccus halophilus</name>
    <dbReference type="NCBI Taxonomy" id="376733"/>
    <lineage>
        <taxon>Bacteria</taxon>
        <taxon>Pseudomonadati</taxon>
        <taxon>Pseudomonadota</taxon>
        <taxon>Alphaproteobacteria</taxon>
        <taxon>Rhodobacterales</taxon>
        <taxon>Paracoccaceae</taxon>
        <taxon>Paracoccus</taxon>
    </lineage>
</organism>
<evidence type="ECO:0000313" key="2">
    <source>
        <dbReference type="Proteomes" id="UP000029846"/>
    </source>
</evidence>
<name>A0A099EXF6_9RHOB</name>
<keyword evidence="2" id="KW-1185">Reference proteome</keyword>
<proteinExistence type="predicted"/>
<gene>
    <name evidence="1" type="ORF">IT41_16670</name>
</gene>
<reference evidence="1 2" key="1">
    <citation type="submission" date="2014-09" db="EMBL/GenBank/DDBJ databases">
        <authorList>
            <person name="McGinnis J.M."/>
            <person name="Wolfgang W.J."/>
        </authorList>
    </citation>
    <scope>NUCLEOTIDE SEQUENCE [LARGE SCALE GENOMIC DNA]</scope>
    <source>
        <strain evidence="1 2">JCM 14014</strain>
    </source>
</reference>
<evidence type="ECO:0000313" key="1">
    <source>
        <dbReference type="EMBL" id="KGJ02676.1"/>
    </source>
</evidence>
<reference evidence="1 2" key="2">
    <citation type="submission" date="2014-10" db="EMBL/GenBank/DDBJ databases">
        <title>Paracoccus sanguinis sp. nov., isolated from clinical specimens of New York State patients.</title>
        <authorList>
            <person name="Mingle L.A."/>
            <person name="Cole J.A."/>
            <person name="Lapierre P."/>
            <person name="Musser K.A."/>
        </authorList>
    </citation>
    <scope>NUCLEOTIDE SEQUENCE [LARGE SCALE GENOMIC DNA]</scope>
    <source>
        <strain evidence="1 2">JCM 14014</strain>
    </source>
</reference>
<dbReference type="Proteomes" id="UP000029846">
    <property type="component" value="Unassembled WGS sequence"/>
</dbReference>